<reference evidence="5 6" key="1">
    <citation type="submission" date="2022-03" db="EMBL/GenBank/DDBJ databases">
        <title>Isotopic signatures of nitrous oxide derived from detoxification processes.</title>
        <authorList>
            <person name="Behrendt U."/>
            <person name="Buchen C."/>
            <person name="Well R."/>
            <person name="Ulrich A."/>
            <person name="Rohe L."/>
            <person name="Kolb S."/>
            <person name="Schloter M."/>
            <person name="Horn M.A."/>
            <person name="Augustin J."/>
        </authorList>
    </citation>
    <scope>NUCLEOTIDE SEQUENCE [LARGE SCALE GENOMIC DNA]</scope>
    <source>
        <strain evidence="5 6">S4-C24</strain>
    </source>
</reference>
<dbReference type="SUPFAM" id="SSF52540">
    <property type="entry name" value="P-loop containing nucleoside triphosphate hydrolases"/>
    <property type="match status" value="1"/>
</dbReference>
<evidence type="ECO:0000313" key="5">
    <source>
        <dbReference type="EMBL" id="UNK45813.1"/>
    </source>
</evidence>
<keyword evidence="4" id="KW-0472">Membrane</keyword>
<keyword evidence="1" id="KW-0547">Nucleotide-binding</keyword>
<organism evidence="5 6">
    <name type="scientific">Arthrobacter sulfonylureivorans</name>
    <dbReference type="NCBI Taxonomy" id="2486855"/>
    <lineage>
        <taxon>Bacteria</taxon>
        <taxon>Bacillati</taxon>
        <taxon>Actinomycetota</taxon>
        <taxon>Actinomycetes</taxon>
        <taxon>Micrococcales</taxon>
        <taxon>Micrococcaceae</taxon>
        <taxon>Arthrobacter</taxon>
    </lineage>
</organism>
<feature type="transmembrane region" description="Helical" evidence="4">
    <location>
        <begin position="20"/>
        <end position="39"/>
    </location>
</feature>
<dbReference type="Proteomes" id="UP000829069">
    <property type="component" value="Chromosome"/>
</dbReference>
<evidence type="ECO:0000256" key="2">
    <source>
        <dbReference type="ARBA" id="ARBA00022840"/>
    </source>
</evidence>
<name>A0ABY3W9L7_9MICC</name>
<dbReference type="GO" id="GO:0004715">
    <property type="term" value="F:non-membrane spanning protein tyrosine kinase activity"/>
    <property type="evidence" value="ECO:0007669"/>
    <property type="project" value="UniProtKB-EC"/>
</dbReference>
<keyword evidence="4" id="KW-0812">Transmembrane</keyword>
<sequence length="507" mass="53469">MQPGSFQLRDYGVLVKRHWIALLCALALGILGSIGWLQLQRPVYTAESSGYVAVGSGEDLASLQSAESIARSKAAGYEVVAATRPVAEQVIDALALETTPDKLVSRISVDAVEDTPVLRVTAEAGTPSQARELADAWVLALAEQARKIEGQGSSEGKESLVRIDLLSEASTPTAPVFPNVNLTVAIGGLTGLLAWLCYVLTQVHFDRRIRTAGTIEENFSIPVLATIPLDRTLDAGGRLVAQPGRASTDRRNGHAVGEALRELRTNLSFVDVDNPPRIMVITSSLPDEGKTTVTANLASIIAASGQQVTVVDGDLRRPSLTEAFGLVPGAGVTDVLTGRAELDDVLQPWGPQPNLMVLGAGRVPPNPSELVGSAAMTHMLRELAAKSVVLIDTSPMLSVTDAAILASIADGALVVVSAGRSRIEELERTRQSLSLVGARVLGVILNRAPNHGFEAKRYGYYGQNYYVDAPIPAADISGAVPESAEGKHSGFQTVPLSPGVPEHSAKQ</sequence>
<evidence type="ECO:0000256" key="1">
    <source>
        <dbReference type="ARBA" id="ARBA00022741"/>
    </source>
</evidence>
<dbReference type="EMBL" id="CP093326">
    <property type="protein sequence ID" value="UNK45813.1"/>
    <property type="molecule type" value="Genomic_DNA"/>
</dbReference>
<feature type="transmembrane region" description="Helical" evidence="4">
    <location>
        <begin position="180"/>
        <end position="200"/>
    </location>
</feature>
<dbReference type="InterPro" id="IPR027417">
    <property type="entry name" value="P-loop_NTPase"/>
</dbReference>
<dbReference type="NCBIfam" id="TIGR01007">
    <property type="entry name" value="eps_fam"/>
    <property type="match status" value="1"/>
</dbReference>
<dbReference type="Gene3D" id="3.40.50.300">
    <property type="entry name" value="P-loop containing nucleotide triphosphate hydrolases"/>
    <property type="match status" value="1"/>
</dbReference>
<dbReference type="EC" id="2.7.10.2" evidence="5"/>
<keyword evidence="4" id="KW-1133">Transmembrane helix</keyword>
<dbReference type="CDD" id="cd05387">
    <property type="entry name" value="BY-kinase"/>
    <property type="match status" value="1"/>
</dbReference>
<protein>
    <submittedName>
        <fullName evidence="5">Polysaccharide biosynthesis tyrosine autokinase</fullName>
        <ecNumber evidence="5">2.7.10.2</ecNumber>
    </submittedName>
</protein>
<gene>
    <name evidence="5" type="ORF">MNQ99_18175</name>
</gene>
<keyword evidence="2" id="KW-0067">ATP-binding</keyword>
<dbReference type="InterPro" id="IPR050445">
    <property type="entry name" value="Bact_polysacc_biosynth/exp"/>
</dbReference>
<keyword evidence="5" id="KW-0808">Transferase</keyword>
<evidence type="ECO:0000313" key="6">
    <source>
        <dbReference type="Proteomes" id="UP000829069"/>
    </source>
</evidence>
<keyword evidence="6" id="KW-1185">Reference proteome</keyword>
<proteinExistence type="predicted"/>
<dbReference type="RefSeq" id="WP_241913982.1">
    <property type="nucleotide sequence ID" value="NZ_CP093326.1"/>
</dbReference>
<dbReference type="PANTHER" id="PTHR32309">
    <property type="entry name" value="TYROSINE-PROTEIN KINASE"/>
    <property type="match status" value="1"/>
</dbReference>
<evidence type="ECO:0000256" key="4">
    <source>
        <dbReference type="SAM" id="Phobius"/>
    </source>
</evidence>
<accession>A0ABY3W9L7</accession>
<dbReference type="PANTHER" id="PTHR32309:SF31">
    <property type="entry name" value="CAPSULAR EXOPOLYSACCHARIDE FAMILY"/>
    <property type="match status" value="1"/>
</dbReference>
<feature type="region of interest" description="Disordered" evidence="3">
    <location>
        <begin position="481"/>
        <end position="507"/>
    </location>
</feature>
<evidence type="ECO:0000256" key="3">
    <source>
        <dbReference type="SAM" id="MobiDB-lite"/>
    </source>
</evidence>
<dbReference type="InterPro" id="IPR005702">
    <property type="entry name" value="Wzc-like_C"/>
</dbReference>